<dbReference type="AlphaFoldDB" id="A0A0B1ZKS8"/>
<dbReference type="OrthoDB" id="9760333at2"/>
<dbReference type="SUPFAM" id="SSF56935">
    <property type="entry name" value="Porins"/>
    <property type="match status" value="1"/>
</dbReference>
<keyword evidence="13" id="KW-0675">Receptor</keyword>
<evidence type="ECO:0000256" key="9">
    <source>
        <dbReference type="RuleBase" id="RU003357"/>
    </source>
</evidence>
<comment type="subcellular location">
    <subcellularLocation>
        <location evidence="1 8">Cell outer membrane</location>
        <topology evidence="1 8">Multi-pass membrane protein</topology>
    </subcellularLocation>
</comment>
<keyword evidence="14" id="KW-1185">Reference proteome</keyword>
<feature type="domain" description="TonB-dependent receptor-like beta-barrel" evidence="11">
    <location>
        <begin position="253"/>
        <end position="688"/>
    </location>
</feature>
<keyword evidence="7 8" id="KW-0998">Cell outer membrane</keyword>
<dbReference type="PROSITE" id="PS52016">
    <property type="entry name" value="TONB_DEPENDENT_REC_3"/>
    <property type="match status" value="1"/>
</dbReference>
<sequence>MRFSHILAFSVSALGFAKPAVAQDMAESRPGQEAPGTRASDIVVTAARTQLPASALPLTIDVINSQMLDRQLVISGSTVDAVSALLPSFSPTREKLSGAGESLRGRAPLYAIDGIPQSTPVRDGSRDGYTIDPFFIDRVEVIYGSNALQGIGGTGGVVNQVTVPAPENDGLRIRTLLQGTAADGFDGEALGGKLAALAGWRSGAFDASVGGAFQRRGAFVDGKGNRIGVDGTQGEIQDSDSWSVFGRIGYQLTEDTRLELIANHFELEGNNHYVLVPGDRAAGIPASSTRGTTQGNPPSNRADMVSLALRDSDLAGGSFTLQGFYNQTRDTFGGGTFATFQDPMIDPTGQLFDQSANKSRKLGGKVSYERPVPGFEDLVVTIGFDALLDKTRQYLVQTGRDWVPETEFRSFAPFAQANLALFDGLLRLAGGLRHEDVKLKVGDYETLASYGATDRADVSTYQPVFVAGGSPSFSDTLFNGGVILEPIDGIRAYGSYAEGYTIADVGRILRGITEQGVDIDDFLSLEPVISNNKELGVEVERGPLKASASYFWSSSKLGSRLVLNPDGIFEVVRAPVEIEGLELSLATRTPVPGLDLSIGFSHLTGRTDDDGDGILEADLDGANISPDRVNLAADFESGRFSARTQARFYLKRAFDGQPAEASFSGYTVLDVYLGYRTDFGLVSLGIQNALDEYYLTYDSDTVRTFDDNRYFAGRGRTLTLSLQSEF</sequence>
<dbReference type="GO" id="GO:0009279">
    <property type="term" value="C:cell outer membrane"/>
    <property type="evidence" value="ECO:0007669"/>
    <property type="project" value="UniProtKB-SubCell"/>
</dbReference>
<keyword evidence="2 8" id="KW-0813">Transport</keyword>
<dbReference type="Gene3D" id="2.170.130.10">
    <property type="entry name" value="TonB-dependent receptor, plug domain"/>
    <property type="match status" value="1"/>
</dbReference>
<dbReference type="GO" id="GO:0044718">
    <property type="term" value="P:siderophore transmembrane transport"/>
    <property type="evidence" value="ECO:0007669"/>
    <property type="project" value="TreeGrafter"/>
</dbReference>
<dbReference type="InterPro" id="IPR000531">
    <property type="entry name" value="Beta-barrel_TonB"/>
</dbReference>
<dbReference type="Pfam" id="PF07715">
    <property type="entry name" value="Plug"/>
    <property type="match status" value="1"/>
</dbReference>
<evidence type="ECO:0000313" key="14">
    <source>
        <dbReference type="Proteomes" id="UP000031057"/>
    </source>
</evidence>
<keyword evidence="10" id="KW-0732">Signal</keyword>
<feature type="signal peptide" evidence="10">
    <location>
        <begin position="1"/>
        <end position="22"/>
    </location>
</feature>
<dbReference type="STRING" id="1348853.LK12_18805"/>
<keyword evidence="3 8" id="KW-1134">Transmembrane beta strand</keyword>
<evidence type="ECO:0000256" key="1">
    <source>
        <dbReference type="ARBA" id="ARBA00004571"/>
    </source>
</evidence>
<evidence type="ECO:0000256" key="3">
    <source>
        <dbReference type="ARBA" id="ARBA00022452"/>
    </source>
</evidence>
<evidence type="ECO:0000259" key="11">
    <source>
        <dbReference type="Pfam" id="PF00593"/>
    </source>
</evidence>
<accession>A0A0B1ZKS8</accession>
<proteinExistence type="inferred from homology"/>
<dbReference type="GO" id="GO:0015344">
    <property type="term" value="F:siderophore uptake transmembrane transporter activity"/>
    <property type="evidence" value="ECO:0007669"/>
    <property type="project" value="TreeGrafter"/>
</dbReference>
<name>A0A0B1ZKS8_9SPHN</name>
<comment type="caution">
    <text evidence="13">The sequence shown here is derived from an EMBL/GenBank/DDBJ whole genome shotgun (WGS) entry which is preliminary data.</text>
</comment>
<dbReference type="InterPro" id="IPR039426">
    <property type="entry name" value="TonB-dep_rcpt-like"/>
</dbReference>
<evidence type="ECO:0000256" key="8">
    <source>
        <dbReference type="PROSITE-ProRule" id="PRU01360"/>
    </source>
</evidence>
<dbReference type="EMBL" id="JTDI01000006">
    <property type="protein sequence ID" value="KHK89944.1"/>
    <property type="molecule type" value="Genomic_DNA"/>
</dbReference>
<evidence type="ECO:0000256" key="2">
    <source>
        <dbReference type="ARBA" id="ARBA00022448"/>
    </source>
</evidence>
<evidence type="ECO:0000313" key="13">
    <source>
        <dbReference type="EMBL" id="KHK89944.1"/>
    </source>
</evidence>
<keyword evidence="6 8" id="KW-0472">Membrane</keyword>
<evidence type="ECO:0000256" key="6">
    <source>
        <dbReference type="ARBA" id="ARBA00023136"/>
    </source>
</evidence>
<gene>
    <name evidence="13" type="ORF">LK12_18805</name>
</gene>
<comment type="similarity">
    <text evidence="8 9">Belongs to the TonB-dependent receptor family.</text>
</comment>
<dbReference type="RefSeq" id="WP_039287507.1">
    <property type="nucleotide sequence ID" value="NZ_JTDI01000006.1"/>
</dbReference>
<protein>
    <submittedName>
        <fullName evidence="13">TonB-dependent receptor</fullName>
    </submittedName>
</protein>
<keyword evidence="5 9" id="KW-0798">TonB box</keyword>
<evidence type="ECO:0000259" key="12">
    <source>
        <dbReference type="Pfam" id="PF07715"/>
    </source>
</evidence>
<dbReference type="Pfam" id="PF00593">
    <property type="entry name" value="TonB_dep_Rec_b-barrel"/>
    <property type="match status" value="1"/>
</dbReference>
<evidence type="ECO:0000256" key="5">
    <source>
        <dbReference type="ARBA" id="ARBA00023077"/>
    </source>
</evidence>
<dbReference type="PANTHER" id="PTHR30069">
    <property type="entry name" value="TONB-DEPENDENT OUTER MEMBRANE RECEPTOR"/>
    <property type="match status" value="1"/>
</dbReference>
<feature type="domain" description="TonB-dependent receptor plug" evidence="12">
    <location>
        <begin position="55"/>
        <end position="157"/>
    </location>
</feature>
<dbReference type="Gene3D" id="2.40.170.20">
    <property type="entry name" value="TonB-dependent receptor, beta-barrel domain"/>
    <property type="match status" value="1"/>
</dbReference>
<dbReference type="InterPro" id="IPR012910">
    <property type="entry name" value="Plug_dom"/>
</dbReference>
<evidence type="ECO:0000256" key="7">
    <source>
        <dbReference type="ARBA" id="ARBA00023237"/>
    </source>
</evidence>
<keyword evidence="4 8" id="KW-0812">Transmembrane</keyword>
<dbReference type="InterPro" id="IPR037066">
    <property type="entry name" value="Plug_dom_sf"/>
</dbReference>
<evidence type="ECO:0000256" key="10">
    <source>
        <dbReference type="SAM" id="SignalP"/>
    </source>
</evidence>
<feature type="chain" id="PRO_5002069002" evidence="10">
    <location>
        <begin position="23"/>
        <end position="726"/>
    </location>
</feature>
<dbReference type="Proteomes" id="UP000031057">
    <property type="component" value="Unassembled WGS sequence"/>
</dbReference>
<dbReference type="PANTHER" id="PTHR30069:SF42">
    <property type="entry name" value="FERRIC AEROBACTIN RECEPTOR"/>
    <property type="match status" value="1"/>
</dbReference>
<reference evidence="13 14" key="1">
    <citation type="submission" date="2014-10" db="EMBL/GenBank/DDBJ databases">
        <title>Genome sequence of Novosphingobium malaysiense MUSC 273(T).</title>
        <authorList>
            <person name="Lee L.-H."/>
        </authorList>
    </citation>
    <scope>NUCLEOTIDE SEQUENCE [LARGE SCALE GENOMIC DNA]</scope>
    <source>
        <strain evidence="13 14">MUSC 273</strain>
    </source>
</reference>
<dbReference type="InterPro" id="IPR036942">
    <property type="entry name" value="Beta-barrel_TonB_sf"/>
</dbReference>
<evidence type="ECO:0000256" key="4">
    <source>
        <dbReference type="ARBA" id="ARBA00022692"/>
    </source>
</evidence>
<dbReference type="CDD" id="cd01347">
    <property type="entry name" value="ligand_gated_channel"/>
    <property type="match status" value="1"/>
</dbReference>
<organism evidence="13 14">
    <name type="scientific">Novosphingobium malaysiense</name>
    <dbReference type="NCBI Taxonomy" id="1348853"/>
    <lineage>
        <taxon>Bacteria</taxon>
        <taxon>Pseudomonadati</taxon>
        <taxon>Pseudomonadota</taxon>
        <taxon>Alphaproteobacteria</taxon>
        <taxon>Sphingomonadales</taxon>
        <taxon>Sphingomonadaceae</taxon>
        <taxon>Novosphingobium</taxon>
    </lineage>
</organism>